<evidence type="ECO:0000256" key="6">
    <source>
        <dbReference type="ARBA" id="ARBA00022946"/>
    </source>
</evidence>
<accession>A0A3M6TGK2</accession>
<dbReference type="InterPro" id="IPR036418">
    <property type="entry name" value="Cyt_c_oxidase_su6a_sf"/>
</dbReference>
<dbReference type="InterPro" id="IPR018507">
    <property type="entry name" value="Cyt_c_oxidase_su6a_CS"/>
</dbReference>
<dbReference type="PROSITE" id="PS01329">
    <property type="entry name" value="COX6A"/>
    <property type="match status" value="1"/>
</dbReference>
<evidence type="ECO:0000256" key="7">
    <source>
        <dbReference type="ARBA" id="ARBA00022989"/>
    </source>
</evidence>
<keyword evidence="6" id="KW-0809">Transit peptide</keyword>
<dbReference type="GO" id="GO:0005743">
    <property type="term" value="C:mitochondrial inner membrane"/>
    <property type="evidence" value="ECO:0007669"/>
    <property type="project" value="UniProtKB-SubCell"/>
</dbReference>
<dbReference type="Pfam" id="PF02046">
    <property type="entry name" value="COX6A"/>
    <property type="match status" value="1"/>
</dbReference>
<comment type="caution">
    <text evidence="13">The sequence shown here is derived from an EMBL/GenBank/DDBJ whole genome shotgun (WGS) entry which is preliminary data.</text>
</comment>
<comment type="pathway">
    <text evidence="2">Energy metabolism; oxidative phosphorylation.</text>
</comment>
<reference evidence="13 14" key="1">
    <citation type="journal article" date="2018" name="Sci. Rep.">
        <title>Comparative analysis of the Pocillopora damicornis genome highlights role of immune system in coral evolution.</title>
        <authorList>
            <person name="Cunning R."/>
            <person name="Bay R.A."/>
            <person name="Gillette P."/>
            <person name="Baker A.C."/>
            <person name="Traylor-Knowles N."/>
        </authorList>
    </citation>
    <scope>NUCLEOTIDE SEQUENCE [LARGE SCALE GENOMIC DNA]</scope>
    <source>
        <strain evidence="13">RSMAS</strain>
        <tissue evidence="13">Whole animal</tissue>
    </source>
</reference>
<sequence>MSCLCNTLFTPLELTPSALTYSPARREAGIVRRFLSVIPADSNANSRSYKMAARIFSRVNLVSKRFFAATASPGASLAEKELAEAKHAESTMKTWKLISYFVAIPGILICTYNTYLKEKEHHEHPRAEFVPYSHLRIRSKLFPWGDGNHSLFHNSHVNALPDGYEDEMEH</sequence>
<dbReference type="FunFam" id="4.10.95.10:FF:000001">
    <property type="entry name" value="Cytochrome c oxidase subunit 6A, mitochondrial"/>
    <property type="match status" value="1"/>
</dbReference>
<evidence type="ECO:0000256" key="5">
    <source>
        <dbReference type="ARBA" id="ARBA00022792"/>
    </source>
</evidence>
<gene>
    <name evidence="13" type="ORF">pdam_00022455</name>
</gene>
<evidence type="ECO:0000256" key="10">
    <source>
        <dbReference type="ARBA" id="ARBA00023136"/>
    </source>
</evidence>
<keyword evidence="9 12" id="KW-0496">Mitochondrion</keyword>
<evidence type="ECO:0000256" key="4">
    <source>
        <dbReference type="ARBA" id="ARBA00022692"/>
    </source>
</evidence>
<dbReference type="GO" id="GO:0006123">
    <property type="term" value="P:mitochondrial electron transport, cytochrome c to oxygen"/>
    <property type="evidence" value="ECO:0007669"/>
    <property type="project" value="TreeGrafter"/>
</dbReference>
<dbReference type="Proteomes" id="UP000275408">
    <property type="component" value="Unassembled WGS sequence"/>
</dbReference>
<dbReference type="EMBL" id="RCHS01003630">
    <property type="protein sequence ID" value="RMX40468.1"/>
    <property type="molecule type" value="Genomic_DNA"/>
</dbReference>
<evidence type="ECO:0000256" key="3">
    <source>
        <dbReference type="ARBA" id="ARBA00005553"/>
    </source>
</evidence>
<proteinExistence type="inferred from homology"/>
<comment type="subcellular location">
    <subcellularLocation>
        <location evidence="1">Mitochondrion inner membrane</location>
        <topology evidence="1">Single-pass membrane protein</topology>
    </subcellularLocation>
</comment>
<evidence type="ECO:0000313" key="14">
    <source>
        <dbReference type="Proteomes" id="UP000275408"/>
    </source>
</evidence>
<organism evidence="13 14">
    <name type="scientific">Pocillopora damicornis</name>
    <name type="common">Cauliflower coral</name>
    <name type="synonym">Millepora damicornis</name>
    <dbReference type="NCBI Taxonomy" id="46731"/>
    <lineage>
        <taxon>Eukaryota</taxon>
        <taxon>Metazoa</taxon>
        <taxon>Cnidaria</taxon>
        <taxon>Anthozoa</taxon>
        <taxon>Hexacorallia</taxon>
        <taxon>Scleractinia</taxon>
        <taxon>Astrocoeniina</taxon>
        <taxon>Pocilloporidae</taxon>
        <taxon>Pocillopora</taxon>
    </lineage>
</organism>
<evidence type="ECO:0000256" key="1">
    <source>
        <dbReference type="ARBA" id="ARBA00004434"/>
    </source>
</evidence>
<protein>
    <recommendedName>
        <fullName evidence="12">Cytochrome c oxidase subunit</fullName>
    </recommendedName>
    <alternativeName>
        <fullName evidence="12">Cytochrome c oxidase polypeptide VIa</fullName>
    </alternativeName>
</protein>
<keyword evidence="5 12" id="KW-0999">Mitochondrion inner membrane</keyword>
<keyword evidence="4" id="KW-0812">Transmembrane</keyword>
<name>A0A3M6TGK2_POCDA</name>
<evidence type="ECO:0000256" key="2">
    <source>
        <dbReference type="ARBA" id="ARBA00004673"/>
    </source>
</evidence>
<dbReference type="GO" id="GO:0030234">
    <property type="term" value="F:enzyme regulator activity"/>
    <property type="evidence" value="ECO:0007669"/>
    <property type="project" value="TreeGrafter"/>
</dbReference>
<evidence type="ECO:0000313" key="13">
    <source>
        <dbReference type="EMBL" id="RMX40468.1"/>
    </source>
</evidence>
<dbReference type="PANTHER" id="PTHR11504:SF0">
    <property type="entry name" value="CYTOCHROME C OXIDASE SUBUNIT"/>
    <property type="match status" value="1"/>
</dbReference>
<evidence type="ECO:0000256" key="8">
    <source>
        <dbReference type="ARBA" id="ARBA00023002"/>
    </source>
</evidence>
<dbReference type="GO" id="GO:0016491">
    <property type="term" value="F:oxidoreductase activity"/>
    <property type="evidence" value="ECO:0007669"/>
    <property type="project" value="UniProtKB-KW"/>
</dbReference>
<keyword evidence="14" id="KW-1185">Reference proteome</keyword>
<dbReference type="OrthoDB" id="5947505at2759"/>
<keyword evidence="8" id="KW-0560">Oxidoreductase</keyword>
<comment type="similarity">
    <text evidence="3 11">Belongs to the cytochrome c oxidase subunit 6A family.</text>
</comment>
<dbReference type="InterPro" id="IPR001349">
    <property type="entry name" value="Cyt_c_oxidase_su6a"/>
</dbReference>
<dbReference type="SUPFAM" id="SSF81411">
    <property type="entry name" value="Mitochondrial cytochrome c oxidase subunit VIa"/>
    <property type="match status" value="1"/>
</dbReference>
<dbReference type="CDD" id="cd00925">
    <property type="entry name" value="Cyt_c_Oxidase_VIa"/>
    <property type="match status" value="1"/>
</dbReference>
<keyword evidence="7" id="KW-1133">Transmembrane helix</keyword>
<dbReference type="PANTHER" id="PTHR11504">
    <property type="entry name" value="CYTOCHROME C OXIDASE POLYPEPTIDE VIA"/>
    <property type="match status" value="1"/>
</dbReference>
<dbReference type="UniPathway" id="UPA00705"/>
<dbReference type="STRING" id="46731.A0A3M6TGK2"/>
<keyword evidence="10 12" id="KW-0472">Membrane</keyword>
<evidence type="ECO:0000256" key="12">
    <source>
        <dbReference type="RuleBase" id="RU004397"/>
    </source>
</evidence>
<dbReference type="AlphaFoldDB" id="A0A3M6TGK2"/>
<evidence type="ECO:0000256" key="9">
    <source>
        <dbReference type="ARBA" id="ARBA00023128"/>
    </source>
</evidence>
<evidence type="ECO:0000256" key="11">
    <source>
        <dbReference type="RuleBase" id="RU004396"/>
    </source>
</evidence>
<dbReference type="Gene3D" id="4.10.95.10">
    <property type="entry name" value="Cytochrome c oxidase, subunit VIa"/>
    <property type="match status" value="1"/>
</dbReference>